<dbReference type="PANTHER" id="PTHR13847:SF275">
    <property type="entry name" value="GAMMA-GLUTAMYLPUTRESCINE OXIDOREDUCTASE"/>
    <property type="match status" value="1"/>
</dbReference>
<dbReference type="GO" id="GO:0016491">
    <property type="term" value="F:oxidoreductase activity"/>
    <property type="evidence" value="ECO:0007669"/>
    <property type="project" value="UniProtKB-KW"/>
</dbReference>
<dbReference type="InterPro" id="IPR036188">
    <property type="entry name" value="FAD/NAD-bd_sf"/>
</dbReference>
<evidence type="ECO:0000313" key="4">
    <source>
        <dbReference type="Proteomes" id="UP000246132"/>
    </source>
</evidence>
<dbReference type="PANTHER" id="PTHR13847">
    <property type="entry name" value="SARCOSINE DEHYDROGENASE-RELATED"/>
    <property type="match status" value="1"/>
</dbReference>
<proteinExistence type="predicted"/>
<evidence type="ECO:0000259" key="2">
    <source>
        <dbReference type="Pfam" id="PF01266"/>
    </source>
</evidence>
<dbReference type="OrthoDB" id="9814969at2"/>
<dbReference type="Pfam" id="PF01266">
    <property type="entry name" value="DAO"/>
    <property type="match status" value="1"/>
</dbReference>
<name>A0A3A8AFY9_9HYPH</name>
<keyword evidence="1" id="KW-0560">Oxidoreductase</keyword>
<protein>
    <submittedName>
        <fullName evidence="3">FAD-binding oxidoreductase</fullName>
    </submittedName>
</protein>
<gene>
    <name evidence="3" type="ORF">DEM25_017340</name>
</gene>
<dbReference type="Gene3D" id="3.30.9.10">
    <property type="entry name" value="D-Amino Acid Oxidase, subunit A, domain 2"/>
    <property type="match status" value="1"/>
</dbReference>
<dbReference type="SUPFAM" id="SSF51905">
    <property type="entry name" value="FAD/NAD(P)-binding domain"/>
    <property type="match status" value="1"/>
</dbReference>
<evidence type="ECO:0000313" key="3">
    <source>
        <dbReference type="EMBL" id="RKF05574.1"/>
    </source>
</evidence>
<organism evidence="3 4">
    <name type="scientific">Oceaniradius stylonematis</name>
    <dbReference type="NCBI Taxonomy" id="2184161"/>
    <lineage>
        <taxon>Bacteria</taxon>
        <taxon>Pseudomonadati</taxon>
        <taxon>Pseudomonadota</taxon>
        <taxon>Alphaproteobacteria</taxon>
        <taxon>Hyphomicrobiales</taxon>
        <taxon>Ahrensiaceae</taxon>
        <taxon>Oceaniradius</taxon>
    </lineage>
</organism>
<dbReference type="AlphaFoldDB" id="A0A3A8AFY9"/>
<dbReference type="Proteomes" id="UP000246132">
    <property type="component" value="Unassembled WGS sequence"/>
</dbReference>
<dbReference type="InterPro" id="IPR006076">
    <property type="entry name" value="FAD-dep_OxRdtase"/>
</dbReference>
<evidence type="ECO:0000256" key="1">
    <source>
        <dbReference type="ARBA" id="ARBA00023002"/>
    </source>
</evidence>
<keyword evidence="4" id="KW-1185">Reference proteome</keyword>
<dbReference type="EMBL" id="QFWV02000009">
    <property type="protein sequence ID" value="RKF05574.1"/>
    <property type="molecule type" value="Genomic_DNA"/>
</dbReference>
<feature type="domain" description="FAD dependent oxidoreductase" evidence="2">
    <location>
        <begin position="31"/>
        <end position="381"/>
    </location>
</feature>
<sequence>MTENDAMLNLWSATAPPSIQAPPLEGDATADVAVIGGGFTGLSAALHLALEGADIRLIEARSFGHGGSGRNVGLVNAGLWTPPAEIETMLGAEAGTRLNDALAVGPDLVFSLIERFHIACEATRNGTLHLAHSARGFGDLRNRHRQQIQRGAPVTLLGLAQSAERTGSEAFHGALHDARAGTIQPLAYVHGLARAAADSGARLHTHTPALGWSRDAGGWRIETPAGSLRAKRLIHATNAYDTVLPQARAFTPVFYLQFATSPVPEAQRGRLLPRGEGCWDTATVMSSFRFDRTGRLVIGGVGNPAGWRSSTHRHWARRKVRSIYPALADLDLEFGWRGRIAMTDDHLPRIVALGEDGISIFGYSGRGIGPGTVFGKCAAQWAMTGAPESFPLPLSRTRSDIMAPVKAACYDLGSLAAHLVGARLGGS</sequence>
<dbReference type="Gene3D" id="3.50.50.60">
    <property type="entry name" value="FAD/NAD(P)-binding domain"/>
    <property type="match status" value="1"/>
</dbReference>
<reference evidence="3 4" key="1">
    <citation type="journal article" date="2018" name="Int. J. Syst. Bacteriol.">
        <title>Oceaniradius stylonemae gen. nov., sp. nov., isolated from a red alga, Stylonema cornu-cervi.</title>
        <authorList>
            <person name="Jeong S."/>
        </authorList>
    </citation>
    <scope>NUCLEOTIDE SEQUENCE [LARGE SCALE GENOMIC DNA]</scope>
    <source>
        <strain evidence="3 4">StC1</strain>
    </source>
</reference>
<dbReference type="GO" id="GO:0005737">
    <property type="term" value="C:cytoplasm"/>
    <property type="evidence" value="ECO:0007669"/>
    <property type="project" value="TreeGrafter"/>
</dbReference>
<comment type="caution">
    <text evidence="3">The sequence shown here is derived from an EMBL/GenBank/DDBJ whole genome shotgun (WGS) entry which is preliminary data.</text>
</comment>
<accession>A0A3A8AFY9</accession>